<keyword evidence="2 7" id="KW-0699">rRNA-binding</keyword>
<reference evidence="10" key="1">
    <citation type="submission" date="2009-06" db="EMBL/GenBank/DDBJ databases">
        <title>Lepeophtheirus salmonis ESTs and full-length cDNAs.</title>
        <authorList>
            <person name="Yasuike M."/>
            <person name="von Schalburg K."/>
            <person name="Cooper G."/>
            <person name="Leong J."/>
            <person name="Jones S.R.M."/>
            <person name="Koop B.F."/>
        </authorList>
    </citation>
    <scope>NUCLEOTIDE SEQUENCE</scope>
    <source>
        <strain evidence="10">Pacific form</strain>
        <tissue evidence="10">Whole</tissue>
    </source>
</reference>
<dbReference type="Gene3D" id="2.30.30.30">
    <property type="match status" value="1"/>
</dbReference>
<dbReference type="Pfam" id="PF08071">
    <property type="entry name" value="RS4NT"/>
    <property type="match status" value="1"/>
</dbReference>
<dbReference type="Gene3D" id="2.40.50.740">
    <property type="match status" value="1"/>
</dbReference>
<evidence type="ECO:0000256" key="4">
    <source>
        <dbReference type="ARBA" id="ARBA00022980"/>
    </source>
</evidence>
<gene>
    <name evidence="10" type="primary">RS43</name>
</gene>
<dbReference type="GO" id="GO:0022627">
    <property type="term" value="C:cytosolic small ribosomal subunit"/>
    <property type="evidence" value="ECO:0007669"/>
    <property type="project" value="TreeGrafter"/>
</dbReference>
<dbReference type="Pfam" id="PF00900">
    <property type="entry name" value="Ribosomal_S4e"/>
    <property type="match status" value="1"/>
</dbReference>
<evidence type="ECO:0000256" key="1">
    <source>
        <dbReference type="ARBA" id="ARBA00007500"/>
    </source>
</evidence>
<keyword evidence="5 7" id="KW-0687">Ribonucleoprotein</keyword>
<dbReference type="PANTHER" id="PTHR11581:SF0">
    <property type="entry name" value="SMALL RIBOSOMAL SUBUNIT PROTEIN ES4"/>
    <property type="match status" value="1"/>
</dbReference>
<feature type="domain" description="Small ribosomal subunit protein eS4 central region" evidence="8">
    <location>
        <begin position="98"/>
        <end position="169"/>
    </location>
</feature>
<dbReference type="PANTHER" id="PTHR11581">
    <property type="entry name" value="30S/40S RIBOSOMAL PROTEIN S4"/>
    <property type="match status" value="1"/>
</dbReference>
<dbReference type="FunFam" id="3.10.290.10:FF:000002">
    <property type="entry name" value="40S ribosomal protein S4"/>
    <property type="match status" value="1"/>
</dbReference>
<keyword evidence="4 7" id="KW-0689">Ribosomal protein</keyword>
<dbReference type="Gene3D" id="3.10.290.10">
    <property type="entry name" value="RNA-binding S4 domain"/>
    <property type="match status" value="1"/>
</dbReference>
<dbReference type="InterPro" id="IPR041982">
    <property type="entry name" value="Ribosomal_eS4_KOW"/>
</dbReference>
<dbReference type="EMBL" id="BT120683">
    <property type="protein sequence ID" value="ADD24323.1"/>
    <property type="molecule type" value="mRNA"/>
</dbReference>
<dbReference type="PROSITE" id="PS50889">
    <property type="entry name" value="S4"/>
    <property type="match status" value="1"/>
</dbReference>
<dbReference type="InterPro" id="IPR013845">
    <property type="entry name" value="Ribosomal_eS4_central_region"/>
</dbReference>
<evidence type="ECO:0000256" key="2">
    <source>
        <dbReference type="ARBA" id="ARBA00022730"/>
    </source>
</evidence>
<evidence type="ECO:0000256" key="6">
    <source>
        <dbReference type="ARBA" id="ARBA00035402"/>
    </source>
</evidence>
<dbReference type="InterPro" id="IPR013843">
    <property type="entry name" value="Ribosomal_eS4_N"/>
</dbReference>
<dbReference type="InterPro" id="IPR036986">
    <property type="entry name" value="S4_RNA-bd_sf"/>
</dbReference>
<dbReference type="InterPro" id="IPR038237">
    <property type="entry name" value="Ribosomal_eS4_central_sf"/>
</dbReference>
<accession>C1BVG3</accession>
<proteinExistence type="evidence at transcript level"/>
<protein>
    <recommendedName>
        <fullName evidence="6 7">40S ribosomal protein S4</fullName>
    </recommendedName>
</protein>
<evidence type="ECO:0000259" key="9">
    <source>
        <dbReference type="Pfam" id="PF08071"/>
    </source>
</evidence>
<organism evidence="10">
    <name type="scientific">Lepeophtheirus salmonis</name>
    <name type="common">Salmon louse</name>
    <name type="synonym">Caligus salmonis</name>
    <dbReference type="NCBI Taxonomy" id="72036"/>
    <lineage>
        <taxon>Eukaryota</taxon>
        <taxon>Metazoa</taxon>
        <taxon>Ecdysozoa</taxon>
        <taxon>Arthropoda</taxon>
        <taxon>Crustacea</taxon>
        <taxon>Multicrustacea</taxon>
        <taxon>Hexanauplia</taxon>
        <taxon>Copepoda</taxon>
        <taxon>Siphonostomatoida</taxon>
        <taxon>Caligidae</taxon>
        <taxon>Lepeophtheirus</taxon>
    </lineage>
</organism>
<dbReference type="GO" id="GO:0003735">
    <property type="term" value="F:structural constituent of ribosome"/>
    <property type="evidence" value="ECO:0007669"/>
    <property type="project" value="UniProtKB-UniRule"/>
</dbReference>
<dbReference type="PIRSF" id="PIRSF002116">
    <property type="entry name" value="Ribosomal_S4"/>
    <property type="match status" value="1"/>
</dbReference>
<dbReference type="GO" id="GO:0019843">
    <property type="term" value="F:rRNA binding"/>
    <property type="evidence" value="ECO:0007669"/>
    <property type="project" value="UniProtKB-UniRule"/>
</dbReference>
<dbReference type="OrthoDB" id="1109245at2759"/>
<evidence type="ECO:0000256" key="3">
    <source>
        <dbReference type="ARBA" id="ARBA00022884"/>
    </source>
</evidence>
<dbReference type="CDD" id="cd06087">
    <property type="entry name" value="KOW_RPS4"/>
    <property type="match status" value="1"/>
</dbReference>
<evidence type="ECO:0000256" key="7">
    <source>
        <dbReference type="PIRNR" id="PIRNR002116"/>
    </source>
</evidence>
<dbReference type="AlphaFoldDB" id="C1BVG3"/>
<dbReference type="InterPro" id="IPR014722">
    <property type="entry name" value="Rib_uL2_dom2"/>
</dbReference>
<evidence type="ECO:0000256" key="5">
    <source>
        <dbReference type="ARBA" id="ARBA00023274"/>
    </source>
</evidence>
<dbReference type="EMBL" id="BT078592">
    <property type="protein sequence ID" value="ACO13016.1"/>
    <property type="molecule type" value="mRNA"/>
</dbReference>
<evidence type="ECO:0000313" key="10">
    <source>
        <dbReference type="EMBL" id="ACO13016.1"/>
    </source>
</evidence>
<comment type="similarity">
    <text evidence="1 7">Belongs to the eukaryotic ribosomal protein eS4 family.</text>
</comment>
<evidence type="ECO:0000259" key="8">
    <source>
        <dbReference type="Pfam" id="PF00900"/>
    </source>
</evidence>
<feature type="domain" description="Small ribosomal subunit protein eS4 N-terminal" evidence="9">
    <location>
        <begin position="3"/>
        <end position="39"/>
    </location>
</feature>
<dbReference type="InterPro" id="IPR000876">
    <property type="entry name" value="Ribosomal_eS4"/>
</dbReference>
<dbReference type="GO" id="GO:0006412">
    <property type="term" value="P:translation"/>
    <property type="evidence" value="ECO:0007669"/>
    <property type="project" value="InterPro"/>
</dbReference>
<keyword evidence="3 7" id="KW-0694">RNA-binding</keyword>
<name>C1BVG3_LEPSM</name>
<sequence>MVRGPRKHLKRLYAPTSWMLKKSEGRYAPRISSGPHKKDESIPLRILLSKKLKIASTSKEVEYILRNRMIKVNNNVRTDKDFPVGIFDTLTVGDNKDFLRLLYNTDGKFVLKRISKEDSMTKIVKVRETAIRKGNVPYVYTMDGCCYRFCDQNIKKNFTVKIDFETNKIVKFLKLVVGSIVFTINGKNRGSVGKVIGIEENEYSENIIKIQDFNGREFSTIESSTICIGNKVDNYEIQLLDTKGIKKSILEMSNDTYGPMVVQQN</sequence>